<evidence type="ECO:0008006" key="5">
    <source>
        <dbReference type="Google" id="ProtNLM"/>
    </source>
</evidence>
<dbReference type="Pfam" id="PF20125">
    <property type="entry name" value="DUF6515"/>
    <property type="match status" value="1"/>
</dbReference>
<keyword evidence="4" id="KW-1185">Reference proteome</keyword>
<keyword evidence="2" id="KW-0732">Signal</keyword>
<protein>
    <recommendedName>
        <fullName evidence="5">Glycine zipper family protein</fullName>
    </recommendedName>
</protein>
<accession>A0A0F7K4M0</accession>
<dbReference type="KEGG" id="seds:AAY24_08520"/>
<name>A0A0F7K4M0_9GAMM</name>
<gene>
    <name evidence="3" type="ORF">AAY24_08520</name>
</gene>
<evidence type="ECO:0000313" key="3">
    <source>
        <dbReference type="EMBL" id="AKH22145.1"/>
    </source>
</evidence>
<sequence>MRYVAMGTALLLGSLLALPTQSAPGRDPGGPRHDSFRYPSRGAVVDRVPRGHRVFNYRGRPYHFHDGIWYRPLGSRFMVVAPPVGLVVPVLPKGAVLLTIGGVPYYRYGTVYYAHERDGYRVVEPPAEAPVVADPASDELFVYPRQSQSAEQQANDRFECHEWASDQTGYDPTRNGGGVSGDQRAERRSDYLRAMTACLEARGYSVR</sequence>
<reference evidence="3 4" key="1">
    <citation type="journal article" date="2015" name="Genome Announc.">
        <title>Complete Genome Sequence of Sedimenticola thiotaurini Strain SIP-G1, a Polyphosphate- and Polyhydroxyalkanoate-Accumulating Sulfur-Oxidizing Gammaproteobacterium Isolated from Salt Marsh Sediments.</title>
        <authorList>
            <person name="Flood B.E."/>
            <person name="Jones D.S."/>
            <person name="Bailey J.V."/>
        </authorList>
    </citation>
    <scope>NUCLEOTIDE SEQUENCE [LARGE SCALE GENOMIC DNA]</scope>
    <source>
        <strain evidence="3 4">SIP-G1</strain>
    </source>
</reference>
<feature type="chain" id="PRO_5002517825" description="Glycine zipper family protein" evidence="2">
    <location>
        <begin position="23"/>
        <end position="207"/>
    </location>
</feature>
<feature type="region of interest" description="Disordered" evidence="1">
    <location>
        <begin position="166"/>
        <end position="186"/>
    </location>
</feature>
<proteinExistence type="predicted"/>
<evidence type="ECO:0000256" key="1">
    <source>
        <dbReference type="SAM" id="MobiDB-lite"/>
    </source>
</evidence>
<dbReference type="InterPro" id="IPR045398">
    <property type="entry name" value="DUF6515"/>
</dbReference>
<dbReference type="AlphaFoldDB" id="A0A0F7K4M0"/>
<evidence type="ECO:0000256" key="2">
    <source>
        <dbReference type="SAM" id="SignalP"/>
    </source>
</evidence>
<evidence type="ECO:0000313" key="4">
    <source>
        <dbReference type="Proteomes" id="UP000034410"/>
    </source>
</evidence>
<dbReference type="Proteomes" id="UP000034410">
    <property type="component" value="Chromosome"/>
</dbReference>
<organism evidence="3 4">
    <name type="scientific">Sedimenticola thiotaurini</name>
    <dbReference type="NCBI Taxonomy" id="1543721"/>
    <lineage>
        <taxon>Bacteria</taxon>
        <taxon>Pseudomonadati</taxon>
        <taxon>Pseudomonadota</taxon>
        <taxon>Gammaproteobacteria</taxon>
        <taxon>Chromatiales</taxon>
        <taxon>Sedimenticolaceae</taxon>
        <taxon>Sedimenticola</taxon>
    </lineage>
</organism>
<feature type="signal peptide" evidence="2">
    <location>
        <begin position="1"/>
        <end position="22"/>
    </location>
</feature>
<dbReference type="EMBL" id="CP011412">
    <property type="protein sequence ID" value="AKH22145.1"/>
    <property type="molecule type" value="Genomic_DNA"/>
</dbReference>